<keyword evidence="1" id="KW-0812">Transmembrane</keyword>
<accession>A0A1A9X3I8</accession>
<dbReference type="STRING" id="37001.A0A1A9X3I8"/>
<dbReference type="Proteomes" id="UP000091820">
    <property type="component" value="Unassembled WGS sequence"/>
</dbReference>
<evidence type="ECO:0000313" key="3">
    <source>
        <dbReference type="Proteomes" id="UP000091820"/>
    </source>
</evidence>
<reference evidence="3" key="1">
    <citation type="submission" date="2014-03" db="EMBL/GenBank/DDBJ databases">
        <authorList>
            <person name="Aksoy S."/>
            <person name="Warren W."/>
            <person name="Wilson R.K."/>
        </authorList>
    </citation>
    <scope>NUCLEOTIDE SEQUENCE [LARGE SCALE GENOMIC DNA]</scope>
    <source>
        <strain evidence="3">IAEA</strain>
    </source>
</reference>
<dbReference type="PANTHER" id="PTHR46901:SF2">
    <property type="entry name" value="GH04942P"/>
    <property type="match status" value="1"/>
</dbReference>
<keyword evidence="3" id="KW-1185">Reference proteome</keyword>
<feature type="transmembrane region" description="Helical" evidence="1">
    <location>
        <begin position="38"/>
        <end position="66"/>
    </location>
</feature>
<protein>
    <submittedName>
        <fullName evidence="2">Uncharacterized protein</fullName>
    </submittedName>
</protein>
<organism evidence="2 3">
    <name type="scientific">Glossina brevipalpis</name>
    <dbReference type="NCBI Taxonomy" id="37001"/>
    <lineage>
        <taxon>Eukaryota</taxon>
        <taxon>Metazoa</taxon>
        <taxon>Ecdysozoa</taxon>
        <taxon>Arthropoda</taxon>
        <taxon>Hexapoda</taxon>
        <taxon>Insecta</taxon>
        <taxon>Pterygota</taxon>
        <taxon>Neoptera</taxon>
        <taxon>Endopterygota</taxon>
        <taxon>Diptera</taxon>
        <taxon>Brachycera</taxon>
        <taxon>Muscomorpha</taxon>
        <taxon>Hippoboscoidea</taxon>
        <taxon>Glossinidae</taxon>
        <taxon>Glossina</taxon>
    </lineage>
</organism>
<dbReference type="AlphaFoldDB" id="A0A1A9X3I8"/>
<reference evidence="2" key="2">
    <citation type="submission" date="2020-05" db="UniProtKB">
        <authorList>
            <consortium name="EnsemblMetazoa"/>
        </authorList>
    </citation>
    <scope>IDENTIFICATION</scope>
    <source>
        <strain evidence="2">IAEA</strain>
    </source>
</reference>
<keyword evidence="1" id="KW-0472">Membrane</keyword>
<proteinExistence type="predicted"/>
<evidence type="ECO:0000256" key="1">
    <source>
        <dbReference type="SAM" id="Phobius"/>
    </source>
</evidence>
<sequence length="151" mass="17582">MAANVSQRNRIDQQQQQQLWSPHYFQRLYQRKHLTRDWATFCLAIAMLIAFIISCLLQSCLAHVALTYPPARKYDLDFLDNTRTKGPCGMPKANLVARLPIQVYFATSDFSLVSSLLVNRLLFQLLQHRDLLLVDCHQRLYLEMVVKSTQI</sequence>
<dbReference type="EnsemblMetazoa" id="GBRI043017-RA">
    <property type="protein sequence ID" value="GBRI043017-PA"/>
    <property type="gene ID" value="GBRI043017"/>
</dbReference>
<name>A0A1A9X3I8_9MUSC</name>
<keyword evidence="1" id="KW-1133">Transmembrane helix</keyword>
<dbReference type="VEuPathDB" id="VectorBase:GBRI043017"/>
<dbReference type="PANTHER" id="PTHR46901">
    <property type="entry name" value="GH04942P"/>
    <property type="match status" value="1"/>
</dbReference>
<feature type="transmembrane region" description="Helical" evidence="1">
    <location>
        <begin position="101"/>
        <end position="123"/>
    </location>
</feature>
<evidence type="ECO:0000313" key="2">
    <source>
        <dbReference type="EnsemblMetazoa" id="GBRI043017-PA"/>
    </source>
</evidence>